<accession>A0ABU7W9V3</accession>
<evidence type="ECO:0000256" key="2">
    <source>
        <dbReference type="SAM" id="SignalP"/>
    </source>
</evidence>
<reference evidence="3 4" key="1">
    <citation type="submission" date="2024-02" db="EMBL/GenBank/DDBJ databases">
        <title>Winogradskyella poriferorum JCM 12885.</title>
        <authorList>
            <person name="Zhang D.-F."/>
            <person name="Fu Z.-Y."/>
        </authorList>
    </citation>
    <scope>NUCLEOTIDE SEQUENCE [LARGE SCALE GENOMIC DNA]</scope>
    <source>
        <strain evidence="3 4">JCM 12885</strain>
    </source>
</reference>
<sequence>MKNLKFLSALLFISILSLTSCQDEIDDENGNNPNTNSATSPTAQNLERSAMYDGSFDDFLDDISCSSVLFPVTVIVDNTEITLVSESDYELVLDIIGEFTDDDDSVQFQFPITVQLSNYTQVVINNQAELDALEDACDDAEDNFEDAINCLEIDFPITILTYDANLEQSGSVVIESEQQLYNYMDNFDDDAYFSVNYPITATLSNGNTVEITSDADLENYIDECLDFDDMEDDAEDDAEEVEEILVEGTFVIESYVDAAGNAVAEFADYTIDFANDLTCTAQNVVNTTIADVEGVYQVTSDIDVYLSLTFTGNTTFELLNQTWEVTSYSENSISLQSTTNAAITVVLSQI</sequence>
<organism evidence="3 4">
    <name type="scientific">Winogradskyella poriferorum</name>
    <dbReference type="NCBI Taxonomy" id="307627"/>
    <lineage>
        <taxon>Bacteria</taxon>
        <taxon>Pseudomonadati</taxon>
        <taxon>Bacteroidota</taxon>
        <taxon>Flavobacteriia</taxon>
        <taxon>Flavobacteriales</taxon>
        <taxon>Flavobacteriaceae</taxon>
        <taxon>Winogradskyella</taxon>
    </lineage>
</organism>
<comment type="caution">
    <text evidence="3">The sequence shown here is derived from an EMBL/GenBank/DDBJ whole genome shotgun (WGS) entry which is preliminary data.</text>
</comment>
<feature type="signal peptide" evidence="2">
    <location>
        <begin position="1"/>
        <end position="22"/>
    </location>
</feature>
<dbReference type="PROSITE" id="PS51257">
    <property type="entry name" value="PROKAR_LIPOPROTEIN"/>
    <property type="match status" value="1"/>
</dbReference>
<evidence type="ECO:0008006" key="5">
    <source>
        <dbReference type="Google" id="ProtNLM"/>
    </source>
</evidence>
<evidence type="ECO:0000313" key="3">
    <source>
        <dbReference type="EMBL" id="MEF3080273.1"/>
    </source>
</evidence>
<feature type="chain" id="PRO_5046434352" description="DUF4382 domain-containing protein" evidence="2">
    <location>
        <begin position="23"/>
        <end position="350"/>
    </location>
</feature>
<proteinExistence type="predicted"/>
<evidence type="ECO:0000256" key="1">
    <source>
        <dbReference type="SAM" id="Coils"/>
    </source>
</evidence>
<keyword evidence="4" id="KW-1185">Reference proteome</keyword>
<name>A0ABU7W9V3_9FLAO</name>
<evidence type="ECO:0000313" key="4">
    <source>
        <dbReference type="Proteomes" id="UP001356704"/>
    </source>
</evidence>
<gene>
    <name evidence="3" type="ORF">V1468_14755</name>
</gene>
<dbReference type="EMBL" id="JAZHOU010000006">
    <property type="protein sequence ID" value="MEF3080273.1"/>
    <property type="molecule type" value="Genomic_DNA"/>
</dbReference>
<protein>
    <recommendedName>
        <fullName evidence="5">DUF4382 domain-containing protein</fullName>
    </recommendedName>
</protein>
<keyword evidence="1" id="KW-0175">Coiled coil</keyword>
<dbReference type="RefSeq" id="WP_331810975.1">
    <property type="nucleotide sequence ID" value="NZ_JAZHOU010000006.1"/>
</dbReference>
<keyword evidence="2" id="KW-0732">Signal</keyword>
<feature type="coiled-coil region" evidence="1">
    <location>
        <begin position="123"/>
        <end position="150"/>
    </location>
</feature>
<dbReference type="Proteomes" id="UP001356704">
    <property type="component" value="Unassembled WGS sequence"/>
</dbReference>